<feature type="compositionally biased region" description="Polar residues" evidence="1">
    <location>
        <begin position="136"/>
        <end position="148"/>
    </location>
</feature>
<feature type="compositionally biased region" description="Low complexity" evidence="1">
    <location>
        <begin position="411"/>
        <end position="429"/>
    </location>
</feature>
<protein>
    <submittedName>
        <fullName evidence="2">Uncharacterized protein</fullName>
    </submittedName>
</protein>
<feature type="compositionally biased region" description="Basic and acidic residues" evidence="1">
    <location>
        <begin position="125"/>
        <end position="135"/>
    </location>
</feature>
<feature type="compositionally biased region" description="Polar residues" evidence="1">
    <location>
        <begin position="436"/>
        <end position="450"/>
    </location>
</feature>
<dbReference type="AlphaFoldDB" id="A0A816G375"/>
<proteinExistence type="predicted"/>
<evidence type="ECO:0000313" key="2">
    <source>
        <dbReference type="EMBL" id="CAF1669607.1"/>
    </source>
</evidence>
<evidence type="ECO:0000256" key="1">
    <source>
        <dbReference type="SAM" id="MobiDB-lite"/>
    </source>
</evidence>
<feature type="non-terminal residue" evidence="2">
    <location>
        <position position="666"/>
    </location>
</feature>
<feature type="region of interest" description="Disordered" evidence="1">
    <location>
        <begin position="338"/>
        <end position="399"/>
    </location>
</feature>
<reference evidence="2" key="1">
    <citation type="submission" date="2021-02" db="EMBL/GenBank/DDBJ databases">
        <authorList>
            <person name="Nowell W R."/>
        </authorList>
    </citation>
    <scope>NUCLEOTIDE SEQUENCE</scope>
</reference>
<feature type="region of interest" description="Disordered" evidence="1">
    <location>
        <begin position="18"/>
        <end position="148"/>
    </location>
</feature>
<feature type="compositionally biased region" description="Polar residues" evidence="1">
    <location>
        <begin position="359"/>
        <end position="378"/>
    </location>
</feature>
<feature type="non-terminal residue" evidence="2">
    <location>
        <position position="1"/>
    </location>
</feature>
<accession>A0A816G375</accession>
<feature type="region of interest" description="Disordered" evidence="1">
    <location>
        <begin position="620"/>
        <end position="666"/>
    </location>
</feature>
<feature type="compositionally biased region" description="Low complexity" evidence="1">
    <location>
        <begin position="338"/>
        <end position="358"/>
    </location>
</feature>
<evidence type="ECO:0000313" key="3">
    <source>
        <dbReference type="Proteomes" id="UP000663828"/>
    </source>
</evidence>
<dbReference type="EMBL" id="CAJNOR010012757">
    <property type="protein sequence ID" value="CAF1669607.1"/>
    <property type="molecule type" value="Genomic_DNA"/>
</dbReference>
<dbReference type="Proteomes" id="UP000663828">
    <property type="component" value="Unassembled WGS sequence"/>
</dbReference>
<keyword evidence="3" id="KW-1185">Reference proteome</keyword>
<name>A0A816G375_ADIRI</name>
<feature type="compositionally biased region" description="Acidic residues" evidence="1">
    <location>
        <begin position="112"/>
        <end position="124"/>
    </location>
</feature>
<feature type="compositionally biased region" description="Low complexity" evidence="1">
    <location>
        <begin position="22"/>
        <end position="75"/>
    </location>
</feature>
<gene>
    <name evidence="2" type="ORF">XAT740_LOCUS58416</name>
</gene>
<sequence>KSSLDTLIEVVQKELLRVNGQSNSTSPSSSPPHYSQTRSTTIISSSKTVQSQQQQRSTVSTVLPSSHPSSLTSQSIRSFKTARKRVNQHFANPKRTTSNQNRSKSFSSNNDEFTDDLDLSNEDDMNNHHDEHHQSPNESLEQTESSTENIEEIVRETVDRLVAITLLHNAPFIVNMITGTPGNGVNTTTESKAVTNTVNTNNTSTAKTSTTTSSSDFYRTDLALLSSTASELRNSMQQSSPLKQPIVIQPNPSTDLSKPSTLFVTPRVLNIQTVVPKPTTNIQIGNTKIILVSPSTTAATGNSPNQHSQQCLVNNSPVKLVKLTPTLPKNVQIVIPSRTSNESRSTTTTIRPLSTLTTCSTDQIPQAAQEVTITTSPNLHKPRRRSSSTTPTDKPVGKILRPIAKVLPVYSSNNSTHANNSSSNTTTSAKSDDLSKSMSLHFQQRPSTTHGPMIYRMTSMNPNVPVFRVRATTNPTSSTIKADAKPISVATAASMCYEPKPTHSTATTSGSVSVVACFKTTKKRNKERAIMPRPSPSDSLETPHDVQQRLTTVSSTTSLTLSTNVPLIINNHSTAAETTNNNTNSSLFPSTSSRFTQQHTLPTVLSDNKTSNLHVLSRQQQQQLNDSTTSSNELDISSPNNISIQRSSPTQPNNYSNSIKTIATSL</sequence>
<organism evidence="2 3">
    <name type="scientific">Adineta ricciae</name>
    <name type="common">Rotifer</name>
    <dbReference type="NCBI Taxonomy" id="249248"/>
    <lineage>
        <taxon>Eukaryota</taxon>
        <taxon>Metazoa</taxon>
        <taxon>Spiralia</taxon>
        <taxon>Gnathifera</taxon>
        <taxon>Rotifera</taxon>
        <taxon>Eurotatoria</taxon>
        <taxon>Bdelloidea</taxon>
        <taxon>Adinetida</taxon>
        <taxon>Adinetidae</taxon>
        <taxon>Adineta</taxon>
    </lineage>
</organism>
<comment type="caution">
    <text evidence="2">The sequence shown here is derived from an EMBL/GenBank/DDBJ whole genome shotgun (WGS) entry which is preliminary data.</text>
</comment>
<feature type="compositionally biased region" description="Polar residues" evidence="1">
    <location>
        <begin position="94"/>
        <end position="111"/>
    </location>
</feature>
<feature type="region of interest" description="Disordered" evidence="1">
    <location>
        <begin position="411"/>
        <end position="452"/>
    </location>
</feature>